<protein>
    <submittedName>
        <fullName evidence="1">Uncharacterized protein</fullName>
    </submittedName>
</protein>
<accession>A0AAX3X4T5</accession>
<organism evidence="1 2">
    <name type="scientific">Lysinibacillus pakistanensis</name>
    <dbReference type="NCBI Taxonomy" id="759811"/>
    <lineage>
        <taxon>Bacteria</taxon>
        <taxon>Bacillati</taxon>
        <taxon>Bacillota</taxon>
        <taxon>Bacilli</taxon>
        <taxon>Bacillales</taxon>
        <taxon>Bacillaceae</taxon>
        <taxon>Lysinibacillus</taxon>
    </lineage>
</organism>
<evidence type="ECO:0000313" key="1">
    <source>
        <dbReference type="EMBL" id="WHY53876.1"/>
    </source>
</evidence>
<proteinExistence type="predicted"/>
<dbReference type="AlphaFoldDB" id="A0AAX3X4T5"/>
<sequence>MTENERLTVIVEANEAFRELILIDAAKHIKQALVTVNGVETVFPITKTVIRDGFFKHYIELEDEPVGTVEKVVVTNENGIHLGVAFPEYEKDDDGWQMAFKWLVDIKQKMEG</sequence>
<evidence type="ECO:0000313" key="2">
    <source>
        <dbReference type="Proteomes" id="UP001178322"/>
    </source>
</evidence>
<name>A0AAX3X4T5_9BACI</name>
<dbReference type="EMBL" id="CP126101">
    <property type="protein sequence ID" value="WHY53876.1"/>
    <property type="molecule type" value="Genomic_DNA"/>
</dbReference>
<gene>
    <name evidence="1" type="ORF">QNH24_11750</name>
</gene>
<dbReference type="RefSeq" id="WP_283872368.1">
    <property type="nucleotide sequence ID" value="NZ_CP126101.1"/>
</dbReference>
<dbReference type="Proteomes" id="UP001178322">
    <property type="component" value="Chromosome"/>
</dbReference>
<reference evidence="1" key="1">
    <citation type="submission" date="2023-05" db="EMBL/GenBank/DDBJ databases">
        <title>Comparative genomics of Bacillaceae isolates and their secondary metabolite potential.</title>
        <authorList>
            <person name="Song L."/>
            <person name="Nielsen L.J."/>
            <person name="Mohite O."/>
            <person name="Xu X."/>
            <person name="Weber T."/>
            <person name="Kovacs A.T."/>
        </authorList>
    </citation>
    <scope>NUCLEOTIDE SEQUENCE</scope>
    <source>
        <strain evidence="1">LY1</strain>
    </source>
</reference>